<sequence length="404" mass="44468">METHTLAQLGRDTLPAFSAEFLPSSSAFFPFRATAPPPRDRREILVVHSPQELVAYRNARPRVQLPVVAVRAAGRTEGGAAAADSTGASASESGTGAGDSVDALTHAHVDRSSMFSRRRRISLVPTMGGLHEGHLHLIRGAACTGDEVWVTIFVNALQFHSAKDFLTYPASIDDDMKLLSQVRVDLVFIPSHSSLYPLDSRPHLIAGSEELYTVPRGRDNGDARANGLPNATDKEADRVVRSPVSGFKLERLDTHAGERDALGPTPAASWIPPQRLFRMRVDFEGIEEVEGEGRRRSGFLRGIGTVVTQLFTLIRPTYAHFGFKDFQQVACVKRLICGMGLDALLLAHNTWRDSDGMAASSRNRRMTEEDRKKARKSFLLLQHVSRERRANPPPPPSSCGFRVF</sequence>
<dbReference type="PANTHER" id="PTHR21299">
    <property type="entry name" value="CYTIDYLATE KINASE/PANTOATE-BETA-ALANINE LIGASE"/>
    <property type="match status" value="1"/>
</dbReference>
<keyword evidence="8" id="KW-0067">ATP-binding</keyword>
<evidence type="ECO:0000256" key="5">
    <source>
        <dbReference type="ARBA" id="ARBA00022598"/>
    </source>
</evidence>
<dbReference type="InterPro" id="IPR042176">
    <property type="entry name" value="Pantoate_ligase_C"/>
</dbReference>
<dbReference type="EMBL" id="LN714484">
    <property type="protein sequence ID" value="CEL68191.1"/>
    <property type="molecule type" value="Genomic_DNA"/>
</dbReference>
<evidence type="ECO:0000256" key="7">
    <source>
        <dbReference type="ARBA" id="ARBA00022741"/>
    </source>
</evidence>
<evidence type="ECO:0000256" key="8">
    <source>
        <dbReference type="ARBA" id="ARBA00022840"/>
    </source>
</evidence>
<dbReference type="Gene3D" id="3.40.50.620">
    <property type="entry name" value="HUPs"/>
    <property type="match status" value="2"/>
</dbReference>
<dbReference type="UniPathway" id="UPA00028">
    <property type="reaction ID" value="UER00005"/>
</dbReference>
<evidence type="ECO:0000256" key="4">
    <source>
        <dbReference type="ARBA" id="ARBA00015647"/>
    </source>
</evidence>
<proteinExistence type="inferred from homology"/>
<feature type="region of interest" description="Disordered" evidence="12">
    <location>
        <begin position="384"/>
        <end position="404"/>
    </location>
</feature>
<keyword evidence="5 13" id="KW-0436">Ligase</keyword>
<comment type="pathway">
    <text evidence="1">Cofactor biosynthesis; (R)-pantothenate biosynthesis; (R)-pantothenate from (R)-pantoate and beta-alanine: step 1/1.</text>
</comment>
<evidence type="ECO:0000256" key="2">
    <source>
        <dbReference type="ARBA" id="ARBA00009256"/>
    </source>
</evidence>
<evidence type="ECO:0000256" key="1">
    <source>
        <dbReference type="ARBA" id="ARBA00004990"/>
    </source>
</evidence>
<dbReference type="SUPFAM" id="SSF52374">
    <property type="entry name" value="Nucleotidylyl transferase"/>
    <property type="match status" value="2"/>
</dbReference>
<dbReference type="GO" id="GO:0004592">
    <property type="term" value="F:pantoate-beta-alanine ligase activity"/>
    <property type="evidence" value="ECO:0007669"/>
    <property type="project" value="UniProtKB-EC"/>
</dbReference>
<name>A0A0F7UGR7_NEOCL</name>
<comment type="catalytic activity">
    <reaction evidence="11">
        <text>(R)-pantoate + beta-alanine + ATP = (R)-pantothenate + AMP + diphosphate + H(+)</text>
        <dbReference type="Rhea" id="RHEA:10912"/>
        <dbReference type="ChEBI" id="CHEBI:15378"/>
        <dbReference type="ChEBI" id="CHEBI:15980"/>
        <dbReference type="ChEBI" id="CHEBI:29032"/>
        <dbReference type="ChEBI" id="CHEBI:30616"/>
        <dbReference type="ChEBI" id="CHEBI:33019"/>
        <dbReference type="ChEBI" id="CHEBI:57966"/>
        <dbReference type="ChEBI" id="CHEBI:456215"/>
        <dbReference type="EC" id="6.3.2.1"/>
    </reaction>
</comment>
<dbReference type="InterPro" id="IPR014729">
    <property type="entry name" value="Rossmann-like_a/b/a_fold"/>
</dbReference>
<evidence type="ECO:0000256" key="6">
    <source>
        <dbReference type="ARBA" id="ARBA00022655"/>
    </source>
</evidence>
<dbReference type="InterPro" id="IPR003721">
    <property type="entry name" value="Pantoate_ligase"/>
</dbReference>
<accession>A0A0F7UGR7</accession>
<dbReference type="EC" id="6.3.2.1" evidence="3"/>
<dbReference type="Pfam" id="PF02569">
    <property type="entry name" value="Pantoate_ligase"/>
    <property type="match status" value="2"/>
</dbReference>
<reference evidence="13" key="1">
    <citation type="journal article" date="2015" name="PLoS ONE">
        <title>Comprehensive Evaluation of Toxoplasma gondii VEG and Neospora caninum LIV Genomes with Tachyzoite Stage Transcriptome and Proteome Defines Novel Transcript Features.</title>
        <authorList>
            <person name="Ramaprasad A."/>
            <person name="Mourier T."/>
            <person name="Naeem R."/>
            <person name="Malas T.B."/>
            <person name="Moussa E."/>
            <person name="Panigrahi A."/>
            <person name="Vermont S.J."/>
            <person name="Otto T.D."/>
            <person name="Wastling J."/>
            <person name="Pain A."/>
        </authorList>
    </citation>
    <scope>NUCLEOTIDE SEQUENCE</scope>
    <source>
        <strain evidence="13">Liverpool</strain>
    </source>
</reference>
<comment type="similarity">
    <text evidence="2">Belongs to the pantothenate synthetase family.</text>
</comment>
<protein>
    <recommendedName>
        <fullName evidence="4">Pantoate--beta-alanine ligase</fullName>
        <ecNumber evidence="3">6.3.2.1</ecNumber>
    </recommendedName>
    <alternativeName>
        <fullName evidence="10">Pantoate-activating enzyme</fullName>
    </alternativeName>
    <alternativeName>
        <fullName evidence="9">Pantothenate synthetase</fullName>
    </alternativeName>
</protein>
<organism evidence="13">
    <name type="scientific">Neospora caninum (strain Liverpool)</name>
    <dbReference type="NCBI Taxonomy" id="572307"/>
    <lineage>
        <taxon>Eukaryota</taxon>
        <taxon>Sar</taxon>
        <taxon>Alveolata</taxon>
        <taxon>Apicomplexa</taxon>
        <taxon>Conoidasida</taxon>
        <taxon>Coccidia</taxon>
        <taxon>Eucoccidiorida</taxon>
        <taxon>Eimeriorina</taxon>
        <taxon>Sarcocystidae</taxon>
        <taxon>Neospora</taxon>
    </lineage>
</organism>
<dbReference type="PANTHER" id="PTHR21299:SF1">
    <property type="entry name" value="PANTOATE--BETA-ALANINE LIGASE"/>
    <property type="match status" value="1"/>
</dbReference>
<evidence type="ECO:0000256" key="9">
    <source>
        <dbReference type="ARBA" id="ARBA00029902"/>
    </source>
</evidence>
<keyword evidence="6" id="KW-0566">Pantothenate biosynthesis</keyword>
<dbReference type="Gene3D" id="3.30.1300.10">
    <property type="entry name" value="Pantoate-beta-alanine ligase, C-terminal domain"/>
    <property type="match status" value="1"/>
</dbReference>
<evidence type="ECO:0000313" key="13">
    <source>
        <dbReference type="EMBL" id="CEL68191.1"/>
    </source>
</evidence>
<dbReference type="AlphaFoldDB" id="A0A0F7UGR7"/>
<evidence type="ECO:0000256" key="12">
    <source>
        <dbReference type="SAM" id="MobiDB-lite"/>
    </source>
</evidence>
<evidence type="ECO:0000256" key="3">
    <source>
        <dbReference type="ARBA" id="ARBA00012219"/>
    </source>
</evidence>
<evidence type="ECO:0000256" key="10">
    <source>
        <dbReference type="ARBA" id="ARBA00032806"/>
    </source>
</evidence>
<gene>
    <name evidence="13" type="ORF">BN1204_039640</name>
</gene>
<feature type="region of interest" description="Disordered" evidence="12">
    <location>
        <begin position="78"/>
        <end position="99"/>
    </location>
</feature>
<dbReference type="GO" id="GO:0005524">
    <property type="term" value="F:ATP binding"/>
    <property type="evidence" value="ECO:0007669"/>
    <property type="project" value="UniProtKB-KW"/>
</dbReference>
<evidence type="ECO:0000256" key="11">
    <source>
        <dbReference type="ARBA" id="ARBA00048258"/>
    </source>
</evidence>
<dbReference type="GO" id="GO:0015940">
    <property type="term" value="P:pantothenate biosynthetic process"/>
    <property type="evidence" value="ECO:0007669"/>
    <property type="project" value="UniProtKB-UniPathway"/>
</dbReference>
<keyword evidence="7" id="KW-0547">Nucleotide-binding</keyword>